<dbReference type="EMBL" id="FOTS01000126">
    <property type="protein sequence ID" value="SFM42685.1"/>
    <property type="molecule type" value="Genomic_DNA"/>
</dbReference>
<keyword evidence="1" id="KW-1133">Transmembrane helix</keyword>
<organism evidence="2 3">
    <name type="scientific">Pelosinus propionicus DSM 13327</name>
    <dbReference type="NCBI Taxonomy" id="1123291"/>
    <lineage>
        <taxon>Bacteria</taxon>
        <taxon>Bacillati</taxon>
        <taxon>Bacillota</taxon>
        <taxon>Negativicutes</taxon>
        <taxon>Selenomonadales</taxon>
        <taxon>Sporomusaceae</taxon>
        <taxon>Pelosinus</taxon>
    </lineage>
</organism>
<feature type="transmembrane region" description="Helical" evidence="1">
    <location>
        <begin position="338"/>
        <end position="356"/>
    </location>
</feature>
<keyword evidence="1" id="KW-0472">Membrane</keyword>
<feature type="transmembrane region" description="Helical" evidence="1">
    <location>
        <begin position="280"/>
        <end position="301"/>
    </location>
</feature>
<sequence>INSAVDPTKAMHNEFKGIASTVLKITALLGGLYGAKQFVELGFKTDSYERMFQARLGNNEIGSAAFQHYKDMANHYGFKQEDVFAGVNSFMGMTTVPKQLDELTMLAKTLAVFDTQGQGLRGAQFSLQEAMAGNFTSLQRRFSIGHSQIEASGAKQAAKAGDMEGFVVGMQKLLQMRNMGGKAFDNLMLSPQMQLLSFTSRWHNHMADMAQSVVLRLLPAIRLISDLFFDADGKMTSFGENFIGALGFIAGALAYSVAGVLWLIHAIGQLWDAIDPIKPILEYVFWTLLIGGATIATISLWGMVAPILAVVWGIASGVPVATAFAAAGWAAASAWWSVNWPILAVVAVVVGLLTLFLKFPEVFGVVVGAVYAFGAIFLDVLGNIGNYWITLFNQISSDLNKLSKGKIDLGHVDKFDYINPTYAYNTGKAWGTDAAARLRDTLKNITPSMPTIS</sequence>
<accession>A0A1I4QSH2</accession>
<feature type="transmembrane region" description="Helical" evidence="1">
    <location>
        <begin position="307"/>
        <end position="331"/>
    </location>
</feature>
<proteinExistence type="predicted"/>
<feature type="non-terminal residue" evidence="2">
    <location>
        <position position="1"/>
    </location>
</feature>
<reference evidence="3" key="1">
    <citation type="submission" date="2016-10" db="EMBL/GenBank/DDBJ databases">
        <authorList>
            <person name="Varghese N."/>
            <person name="Submissions S."/>
        </authorList>
    </citation>
    <scope>NUCLEOTIDE SEQUENCE [LARGE SCALE GENOMIC DNA]</scope>
    <source>
        <strain evidence="3">DSM 13327</strain>
    </source>
</reference>
<gene>
    <name evidence="2" type="ORF">SAMN04490355_11261</name>
</gene>
<dbReference type="AlphaFoldDB" id="A0A1I4QSH2"/>
<protein>
    <submittedName>
        <fullName evidence="2">Uncharacterized protein</fullName>
    </submittedName>
</protein>
<dbReference type="Proteomes" id="UP000199520">
    <property type="component" value="Unassembled WGS sequence"/>
</dbReference>
<feature type="transmembrane region" description="Helical" evidence="1">
    <location>
        <begin position="242"/>
        <end position="268"/>
    </location>
</feature>
<keyword evidence="3" id="KW-1185">Reference proteome</keyword>
<evidence type="ECO:0000313" key="3">
    <source>
        <dbReference type="Proteomes" id="UP000199520"/>
    </source>
</evidence>
<feature type="non-terminal residue" evidence="2">
    <location>
        <position position="453"/>
    </location>
</feature>
<keyword evidence="1" id="KW-0812">Transmembrane</keyword>
<name>A0A1I4QSH2_9FIRM</name>
<feature type="transmembrane region" description="Helical" evidence="1">
    <location>
        <begin position="362"/>
        <end position="381"/>
    </location>
</feature>
<evidence type="ECO:0000256" key="1">
    <source>
        <dbReference type="SAM" id="Phobius"/>
    </source>
</evidence>
<evidence type="ECO:0000313" key="2">
    <source>
        <dbReference type="EMBL" id="SFM42685.1"/>
    </source>
</evidence>